<sequence length="371" mass="40610">MTTTGRIDSLAQYHLLGRSGLRVSPLCLGTMTFGTEWGWGSPRDTAHRILARYLEAGGNFLDTADGYTGGSSEAILGDYFAQAGGRDRAVIATKFTVNTSPGDPNAGGNGRKNIRRALEGSLRRLKTDYVDLYWLHAWDGVTPVDEVMRTLDGLVREGKVRYIGLSDVPAWYFTRAQSLAEQEGWERVAALQLEYSLVERNIEREHIPAALALGASITPWSPLASGLLSGKYTREGTQAKGEGRLPSIQGGGNPGFEKLFTERNWAIVDALREVAAELDRSPAQVALAWVTRRPGVASTLIGATRLEQLEANLHALDVQLPPELAARLEAVSRPELVHPYHFFEDAFFTGGMFTGGTTVRAEPTWFRPAPR</sequence>
<dbReference type="InterPro" id="IPR023210">
    <property type="entry name" value="NADP_OxRdtase_dom"/>
</dbReference>
<dbReference type="OrthoDB" id="5523216at2"/>
<accession>A0A3A8QZY3</accession>
<dbReference type="RefSeq" id="WP_120554985.1">
    <property type="nucleotide sequence ID" value="NZ_RAWK01000043.1"/>
</dbReference>
<reference evidence="4" key="1">
    <citation type="submission" date="2018-09" db="EMBL/GenBank/DDBJ databases">
        <authorList>
            <person name="Livingstone P.G."/>
            <person name="Whitworth D.E."/>
        </authorList>
    </citation>
    <scope>NUCLEOTIDE SEQUENCE [LARGE SCALE GENOMIC DNA]</scope>
    <source>
        <strain evidence="4">AB050A</strain>
    </source>
</reference>
<dbReference type="Pfam" id="PF00248">
    <property type="entry name" value="Aldo_ket_red"/>
    <property type="match status" value="1"/>
</dbReference>
<dbReference type="AlphaFoldDB" id="A0A3A8QZY3"/>
<protein>
    <submittedName>
        <fullName evidence="3">Aldo/keto reductase</fullName>
    </submittedName>
</protein>
<keyword evidence="4" id="KW-1185">Reference proteome</keyword>
<dbReference type="SUPFAM" id="SSF51430">
    <property type="entry name" value="NAD(P)-linked oxidoreductase"/>
    <property type="match status" value="1"/>
</dbReference>
<dbReference type="PANTHER" id="PTHR43364">
    <property type="entry name" value="NADH-SPECIFIC METHYLGLYOXAL REDUCTASE-RELATED"/>
    <property type="match status" value="1"/>
</dbReference>
<evidence type="ECO:0000313" key="4">
    <source>
        <dbReference type="Proteomes" id="UP000267003"/>
    </source>
</evidence>
<dbReference type="CDD" id="cd19080">
    <property type="entry name" value="AKR_AKR9A_9B"/>
    <property type="match status" value="1"/>
</dbReference>
<gene>
    <name evidence="3" type="ORF">D7W81_09300</name>
</gene>
<proteinExistence type="predicted"/>
<dbReference type="Gene3D" id="3.20.20.100">
    <property type="entry name" value="NADP-dependent oxidoreductase domain"/>
    <property type="match status" value="1"/>
</dbReference>
<dbReference type="InterPro" id="IPR036812">
    <property type="entry name" value="NAD(P)_OxRdtase_dom_sf"/>
</dbReference>
<organism evidence="3 4">
    <name type="scientific">Corallococcus aberystwythensis</name>
    <dbReference type="NCBI Taxonomy" id="2316722"/>
    <lineage>
        <taxon>Bacteria</taxon>
        <taxon>Pseudomonadati</taxon>
        <taxon>Myxococcota</taxon>
        <taxon>Myxococcia</taxon>
        <taxon>Myxococcales</taxon>
        <taxon>Cystobacterineae</taxon>
        <taxon>Myxococcaceae</taxon>
        <taxon>Corallococcus</taxon>
    </lineage>
</organism>
<evidence type="ECO:0000259" key="2">
    <source>
        <dbReference type="Pfam" id="PF00248"/>
    </source>
</evidence>
<keyword evidence="1" id="KW-0560">Oxidoreductase</keyword>
<evidence type="ECO:0000313" key="3">
    <source>
        <dbReference type="EMBL" id="RKH70412.1"/>
    </source>
</evidence>
<dbReference type="PANTHER" id="PTHR43364:SF4">
    <property type="entry name" value="NAD(P)-LINKED OXIDOREDUCTASE SUPERFAMILY PROTEIN"/>
    <property type="match status" value="1"/>
</dbReference>
<dbReference type="InterPro" id="IPR050523">
    <property type="entry name" value="AKR_Detox_Biosynth"/>
</dbReference>
<dbReference type="FunFam" id="3.20.20.100:FF:000004">
    <property type="entry name" value="Oxidoreductase, aldo/keto reductase"/>
    <property type="match status" value="1"/>
</dbReference>
<comment type="caution">
    <text evidence="3">The sequence shown here is derived from an EMBL/GenBank/DDBJ whole genome shotgun (WGS) entry which is preliminary data.</text>
</comment>
<dbReference type="Proteomes" id="UP000267003">
    <property type="component" value="Unassembled WGS sequence"/>
</dbReference>
<evidence type="ECO:0000256" key="1">
    <source>
        <dbReference type="ARBA" id="ARBA00023002"/>
    </source>
</evidence>
<dbReference type="GO" id="GO:0016491">
    <property type="term" value="F:oxidoreductase activity"/>
    <property type="evidence" value="ECO:0007669"/>
    <property type="project" value="UniProtKB-KW"/>
</dbReference>
<dbReference type="EMBL" id="RAWK01000043">
    <property type="protein sequence ID" value="RKH70412.1"/>
    <property type="molecule type" value="Genomic_DNA"/>
</dbReference>
<name>A0A3A8QZY3_9BACT</name>
<dbReference type="GO" id="GO:0005829">
    <property type="term" value="C:cytosol"/>
    <property type="evidence" value="ECO:0007669"/>
    <property type="project" value="UniProtKB-ARBA"/>
</dbReference>
<feature type="domain" description="NADP-dependent oxidoreductase" evidence="2">
    <location>
        <begin position="25"/>
        <end position="332"/>
    </location>
</feature>